<dbReference type="Pfam" id="PF20811">
    <property type="entry name" value="PARG_cat_N"/>
    <property type="match status" value="1"/>
</dbReference>
<name>A0A0S4JC55_BODSA</name>
<feature type="domain" description="PARG catalytic Macro" evidence="6">
    <location>
        <begin position="284"/>
        <end position="479"/>
    </location>
</feature>
<dbReference type="EMBL" id="CYKH01001705">
    <property type="protein sequence ID" value="CUG89110.1"/>
    <property type="molecule type" value="Genomic_DNA"/>
</dbReference>
<protein>
    <recommendedName>
        <fullName evidence="2">poly(ADP-ribose) glycohydrolase</fullName>
        <ecNumber evidence="2">3.2.1.143</ecNumber>
    </recommendedName>
</protein>
<evidence type="ECO:0000256" key="2">
    <source>
        <dbReference type="ARBA" id="ARBA00012255"/>
    </source>
</evidence>
<evidence type="ECO:0000256" key="3">
    <source>
        <dbReference type="ARBA" id="ARBA00022801"/>
    </source>
</evidence>
<evidence type="ECO:0000313" key="8">
    <source>
        <dbReference type="EMBL" id="CUG89110.1"/>
    </source>
</evidence>
<keyword evidence="9" id="KW-1185">Reference proteome</keyword>
<gene>
    <name evidence="8" type="ORF">BSAL_19335</name>
</gene>
<dbReference type="Pfam" id="PF05028">
    <property type="entry name" value="PARG_cat_C"/>
    <property type="match status" value="1"/>
</dbReference>
<feature type="active site" evidence="4">
    <location>
        <position position="305"/>
    </location>
</feature>
<reference evidence="9" key="1">
    <citation type="submission" date="2015-09" db="EMBL/GenBank/DDBJ databases">
        <authorList>
            <consortium name="Pathogen Informatics"/>
        </authorList>
    </citation>
    <scope>NUCLEOTIDE SEQUENCE [LARGE SCALE GENOMIC DNA]</scope>
    <source>
        <strain evidence="9">Lake Konstanz</strain>
    </source>
</reference>
<dbReference type="InterPro" id="IPR007724">
    <property type="entry name" value="Poly_GlycHdrlase"/>
</dbReference>
<comment type="similarity">
    <text evidence="1">Belongs to the poly(ADP-ribose) glycohydrolase family.</text>
</comment>
<evidence type="ECO:0000259" key="7">
    <source>
        <dbReference type="Pfam" id="PF20811"/>
    </source>
</evidence>
<evidence type="ECO:0000256" key="1">
    <source>
        <dbReference type="ARBA" id="ARBA00009545"/>
    </source>
</evidence>
<dbReference type="OrthoDB" id="1937899at2759"/>
<feature type="active site" evidence="4">
    <location>
        <position position="324"/>
    </location>
</feature>
<dbReference type="EC" id="3.2.1.143" evidence="2"/>
<keyword evidence="3 8" id="KW-0378">Hydrolase</keyword>
<dbReference type="PANTHER" id="PTHR12837">
    <property type="entry name" value="POLY ADP-RIBOSE GLYCOHYDROLASE"/>
    <property type="match status" value="1"/>
</dbReference>
<dbReference type="GO" id="GO:0004649">
    <property type="term" value="F:poly(ADP-ribose) glycohydrolase activity"/>
    <property type="evidence" value="ECO:0007669"/>
    <property type="project" value="UniProtKB-EC"/>
</dbReference>
<organism evidence="8 9">
    <name type="scientific">Bodo saltans</name>
    <name type="common">Flagellated protozoan</name>
    <dbReference type="NCBI Taxonomy" id="75058"/>
    <lineage>
        <taxon>Eukaryota</taxon>
        <taxon>Discoba</taxon>
        <taxon>Euglenozoa</taxon>
        <taxon>Kinetoplastea</taxon>
        <taxon>Metakinetoplastina</taxon>
        <taxon>Eubodonida</taxon>
        <taxon>Bodonidae</taxon>
        <taxon>Bodo</taxon>
    </lineage>
</organism>
<evidence type="ECO:0000256" key="4">
    <source>
        <dbReference type="PIRSR" id="PIRSR607724-1"/>
    </source>
</evidence>
<dbReference type="InterPro" id="IPR046372">
    <property type="entry name" value="PARG_cat_C"/>
</dbReference>
<dbReference type="GO" id="GO:0005975">
    <property type="term" value="P:carbohydrate metabolic process"/>
    <property type="evidence" value="ECO:0007669"/>
    <property type="project" value="InterPro"/>
</dbReference>
<accession>A0A0S4JC55</accession>
<sequence>MASLGDWIPNAQNFQQFFAPSELRFQRLATVVLPFLAAEKRRAHTAGGEDASNSPPSLLKTLFTVLDTTCELRSPLVGACEAYMRLHHIPLWNIPSTSSSSPEGDNTGGSSNGAAPSGAPQVSFGDLLTTVVKEALRFPIYFTTPLSKDPSHVSWSKQQVFSILSCAFLCLFPRPSENCCTNDRRFEMMPSINYDEMIFPEDNSPGKTSVQQEKLLMFLDYVAAIHQRRHLWSEEEEEIATTTATPSTEEVAVLLRPLVILRHAITPDEVVELLQSAGPTTALNPFTVYPLRHSIDDASSMLRVDFANRIIGGASIAYGCVQEEITFSVCPELNASRLIHSPMKFNEAIVLCGAEQFSLLKPGTYGFGMRHGGAVNPSPCPRGGAVVAIDAMDYRYVDSEEQYKWPVMQRELTKLLAAFLAPVEEKGRVPSEEAASVATGNWGCGVFGGDVELKFLLQWIACALAKKHMHYFPFDEKRFEAVMVALGKRIVDCKITVANMLHFLQTIVGPNANALGSRRRSRSGSAPAHSVWSLLNEFVADFEKI</sequence>
<dbReference type="InterPro" id="IPR048362">
    <property type="entry name" value="PARG_helical"/>
</dbReference>
<proteinExistence type="inferred from homology"/>
<dbReference type="AlphaFoldDB" id="A0A0S4JC55"/>
<dbReference type="GO" id="GO:0005634">
    <property type="term" value="C:nucleus"/>
    <property type="evidence" value="ECO:0007669"/>
    <property type="project" value="TreeGrafter"/>
</dbReference>
<evidence type="ECO:0000256" key="5">
    <source>
        <dbReference type="SAM" id="MobiDB-lite"/>
    </source>
</evidence>
<dbReference type="OMA" id="PSENCCT"/>
<evidence type="ECO:0000259" key="6">
    <source>
        <dbReference type="Pfam" id="PF05028"/>
    </source>
</evidence>
<dbReference type="GO" id="GO:0006282">
    <property type="term" value="P:regulation of DNA repair"/>
    <property type="evidence" value="ECO:0007669"/>
    <property type="project" value="InterPro"/>
</dbReference>
<evidence type="ECO:0000313" key="9">
    <source>
        <dbReference type="Proteomes" id="UP000051952"/>
    </source>
</evidence>
<feature type="region of interest" description="Disordered" evidence="5">
    <location>
        <begin position="97"/>
        <end position="117"/>
    </location>
</feature>
<feature type="active site" evidence="4">
    <location>
        <position position="323"/>
    </location>
</feature>
<dbReference type="PANTHER" id="PTHR12837:SF0">
    <property type="entry name" value="POLY(ADP-RIBOSE) GLYCOHYDROLASE"/>
    <property type="match status" value="1"/>
</dbReference>
<dbReference type="GO" id="GO:0009225">
    <property type="term" value="P:nucleotide-sugar metabolic process"/>
    <property type="evidence" value="ECO:0007669"/>
    <property type="project" value="TreeGrafter"/>
</dbReference>
<dbReference type="GO" id="GO:0005737">
    <property type="term" value="C:cytoplasm"/>
    <property type="evidence" value="ECO:0007669"/>
    <property type="project" value="TreeGrafter"/>
</dbReference>
<dbReference type="GO" id="GO:1990966">
    <property type="term" value="P:ATP generation from poly-ADP-D-ribose"/>
    <property type="evidence" value="ECO:0007669"/>
    <property type="project" value="TreeGrafter"/>
</dbReference>
<dbReference type="VEuPathDB" id="TriTrypDB:BSAL_19335"/>
<feature type="domain" description="PARG helical" evidence="7">
    <location>
        <begin position="122"/>
        <end position="227"/>
    </location>
</feature>
<dbReference type="Proteomes" id="UP000051952">
    <property type="component" value="Unassembled WGS sequence"/>
</dbReference>